<name>A0ABY7AV38_9ALTE</name>
<gene>
    <name evidence="3" type="ORF">OLW01_18145</name>
</gene>
<protein>
    <submittedName>
        <fullName evidence="3">FecR domain-containing protein</fullName>
    </submittedName>
</protein>
<dbReference type="InterPro" id="IPR012373">
    <property type="entry name" value="Ferrdict_sens_TM"/>
</dbReference>
<keyword evidence="1" id="KW-1133">Transmembrane helix</keyword>
<dbReference type="EMBL" id="CP109967">
    <property type="protein sequence ID" value="WAJ72199.1"/>
    <property type="molecule type" value="Genomic_DNA"/>
</dbReference>
<organism evidence="3 4">
    <name type="scientific">Catenovulum adriaticum</name>
    <dbReference type="NCBI Taxonomy" id="2984846"/>
    <lineage>
        <taxon>Bacteria</taxon>
        <taxon>Pseudomonadati</taxon>
        <taxon>Pseudomonadota</taxon>
        <taxon>Gammaproteobacteria</taxon>
        <taxon>Alteromonadales</taxon>
        <taxon>Alteromonadaceae</taxon>
        <taxon>Catenovulum</taxon>
    </lineage>
</organism>
<evidence type="ECO:0000313" key="4">
    <source>
        <dbReference type="Proteomes" id="UP001163726"/>
    </source>
</evidence>
<sequence length="575" mass="63416">MSASDQDNNPQASLSKEQQRLIADYLAGKNVDAQLTQACKHNPHVKAELAKLVANDRLIRLQIDSAEQITKQRADFSASVMDKIIAQNNLGQVHSIKGKPAEQNTQKTTQAINPDNKLVKLNAHSKKQSRKWFNSFNALAASVAIFVVGFFITSFLFVQNNLAVVTKVAAVSAVNNLVVGQSINRGKISLDVGYSEIKMGNGVILLLEAPIRLDIRSQDLVILEKGKLVAKVPPQAIGFRVDTPSSEIIDLGTEFAVDVNDKGDSQVHVLDGEVKARSSKLQAYKMLRKNQALSFSLDEKIEFIKSSPNLFMRALPGKSVANSDYLHWSFDSKQFYSQQSDNKQTGAFLSNGKGISGKQYPAYDKTPETTAGQGEITQTAGVFGQAIAFNGINNWLETDFPGIAGDAPRTVSFWVKVPKNIAKHEVFGIVSWGTQEFYSAWQISPNPFAQNGPLGALRIGTYNAQVVGTKDLRDGQWHHVAVVLYGGESSDISTHVLMYVDGELEKTHGKSFAKVDTKITQKNSRPLALGRNIGYEAEHERNKYFRGSVDELYVFDTALEQQQIKQLMQSNKFSF</sequence>
<evidence type="ECO:0000313" key="3">
    <source>
        <dbReference type="EMBL" id="WAJ72199.1"/>
    </source>
</evidence>
<keyword evidence="1" id="KW-0812">Transmembrane</keyword>
<feature type="transmembrane region" description="Helical" evidence="1">
    <location>
        <begin position="136"/>
        <end position="158"/>
    </location>
</feature>
<dbReference type="Gene3D" id="2.60.120.1440">
    <property type="match status" value="1"/>
</dbReference>
<dbReference type="SUPFAM" id="SSF49899">
    <property type="entry name" value="Concanavalin A-like lectins/glucanases"/>
    <property type="match status" value="1"/>
</dbReference>
<accession>A0ABY7AV38</accession>
<feature type="domain" description="FecR protein" evidence="2">
    <location>
        <begin position="219"/>
        <end position="275"/>
    </location>
</feature>
<geneLocation type="plasmid" evidence="3 4">
    <name>pCadTS8_2</name>
</geneLocation>
<dbReference type="InterPro" id="IPR013320">
    <property type="entry name" value="ConA-like_dom_sf"/>
</dbReference>
<reference evidence="3" key="1">
    <citation type="submission" date="2022-10" db="EMBL/GenBank/DDBJ databases">
        <title>Catenovulum adriacola sp. nov. isolated in the Harbour of Susak.</title>
        <authorList>
            <person name="Schoch T."/>
            <person name="Reich S.J."/>
            <person name="Stoeferle S."/>
            <person name="Flaiz M."/>
            <person name="Kazda M."/>
            <person name="Riedel C.U."/>
            <person name="Duerre P."/>
        </authorList>
    </citation>
    <scope>NUCLEOTIDE SEQUENCE</scope>
    <source>
        <strain evidence="3">TS8</strain>
        <plasmid evidence="3">pCadTS8_2</plasmid>
    </source>
</reference>
<dbReference type="Proteomes" id="UP001163726">
    <property type="component" value="Plasmid pCadTS8_2"/>
</dbReference>
<dbReference type="InterPro" id="IPR006860">
    <property type="entry name" value="FecR"/>
</dbReference>
<dbReference type="PANTHER" id="PTHR30273:SF2">
    <property type="entry name" value="PROTEIN FECR"/>
    <property type="match status" value="1"/>
</dbReference>
<evidence type="ECO:0000256" key="1">
    <source>
        <dbReference type="SAM" id="Phobius"/>
    </source>
</evidence>
<dbReference type="Pfam" id="PF13385">
    <property type="entry name" value="Laminin_G_3"/>
    <property type="match status" value="1"/>
</dbReference>
<dbReference type="RefSeq" id="WP_268076914.1">
    <property type="nucleotide sequence ID" value="NZ_CP109967.1"/>
</dbReference>
<dbReference type="Pfam" id="PF04773">
    <property type="entry name" value="FecR"/>
    <property type="match status" value="1"/>
</dbReference>
<proteinExistence type="predicted"/>
<dbReference type="Gene3D" id="2.60.120.200">
    <property type="match status" value="1"/>
</dbReference>
<evidence type="ECO:0000259" key="2">
    <source>
        <dbReference type="Pfam" id="PF04773"/>
    </source>
</evidence>
<dbReference type="PANTHER" id="PTHR30273">
    <property type="entry name" value="PERIPLASMIC SIGNAL SENSOR AND SIGMA FACTOR ACTIVATOR FECR-RELATED"/>
    <property type="match status" value="1"/>
</dbReference>
<keyword evidence="3" id="KW-0614">Plasmid</keyword>
<keyword evidence="4" id="KW-1185">Reference proteome</keyword>
<keyword evidence="1" id="KW-0472">Membrane</keyword>